<feature type="compositionally biased region" description="Low complexity" evidence="10">
    <location>
        <begin position="90"/>
        <end position="100"/>
    </location>
</feature>
<dbReference type="GO" id="GO:0009002">
    <property type="term" value="F:serine-type D-Ala-D-Ala carboxypeptidase activity"/>
    <property type="evidence" value="ECO:0007669"/>
    <property type="project" value="InterPro"/>
</dbReference>
<dbReference type="InterPro" id="IPR000871">
    <property type="entry name" value="Beta-lactam_class-A"/>
</dbReference>
<evidence type="ECO:0000256" key="5">
    <source>
        <dbReference type="ARBA" id="ARBA00022984"/>
    </source>
</evidence>
<gene>
    <name evidence="13" type="ORF">WM16_21175</name>
</gene>
<evidence type="ECO:0000256" key="6">
    <source>
        <dbReference type="ARBA" id="ARBA00023316"/>
    </source>
</evidence>
<dbReference type="Gene3D" id="3.40.710.10">
    <property type="entry name" value="DD-peptidase/beta-lactamase superfamily"/>
    <property type="match status" value="1"/>
</dbReference>
<feature type="signal peptide" evidence="11">
    <location>
        <begin position="1"/>
        <end position="30"/>
    </location>
</feature>
<evidence type="ECO:0000256" key="4">
    <source>
        <dbReference type="ARBA" id="ARBA00022960"/>
    </source>
</evidence>
<comment type="caution">
    <text evidence="13">The sequence shown here is derived from an EMBL/GenBank/DDBJ whole genome shotgun (WGS) entry which is preliminary data.</text>
</comment>
<feature type="compositionally biased region" description="Basic residues" evidence="10">
    <location>
        <begin position="48"/>
        <end position="89"/>
    </location>
</feature>
<feature type="active site" description="Proton acceptor" evidence="7">
    <location>
        <position position="147"/>
    </location>
</feature>
<feature type="chain" id="PRO_5007129617" evidence="11">
    <location>
        <begin position="31"/>
        <end position="357"/>
    </location>
</feature>
<reference evidence="13 14" key="1">
    <citation type="submission" date="2015-11" db="EMBL/GenBank/DDBJ databases">
        <title>Expanding the genomic diversity of Burkholderia species for the development of highly accurate diagnostics.</title>
        <authorList>
            <person name="Sahl J."/>
            <person name="Keim P."/>
            <person name="Wagner D."/>
        </authorList>
    </citation>
    <scope>NUCLEOTIDE SEQUENCE [LARGE SCALE GENOMIC DNA]</scope>
    <source>
        <strain evidence="13 14">MSMB782WGS</strain>
    </source>
</reference>
<accession>A0A108C9L0</accession>
<dbReference type="PANTHER" id="PTHR35333">
    <property type="entry name" value="BETA-LACTAMASE"/>
    <property type="match status" value="1"/>
</dbReference>
<dbReference type="AlphaFoldDB" id="A0A108C9L0"/>
<dbReference type="InterPro" id="IPR018044">
    <property type="entry name" value="Peptidase_S11"/>
</dbReference>
<dbReference type="GO" id="GO:0071555">
    <property type="term" value="P:cell wall organization"/>
    <property type="evidence" value="ECO:0007669"/>
    <property type="project" value="UniProtKB-KW"/>
</dbReference>
<evidence type="ECO:0000256" key="10">
    <source>
        <dbReference type="SAM" id="MobiDB-lite"/>
    </source>
</evidence>
<evidence type="ECO:0000256" key="2">
    <source>
        <dbReference type="ARBA" id="ARBA00022729"/>
    </source>
</evidence>
<evidence type="ECO:0000313" key="14">
    <source>
        <dbReference type="Proteomes" id="UP000065504"/>
    </source>
</evidence>
<dbReference type="GO" id="GO:0008360">
    <property type="term" value="P:regulation of cell shape"/>
    <property type="evidence" value="ECO:0007669"/>
    <property type="project" value="UniProtKB-KW"/>
</dbReference>
<dbReference type="PANTHER" id="PTHR35333:SF3">
    <property type="entry name" value="BETA-LACTAMASE-TYPE TRANSPEPTIDASE FOLD CONTAINING PROTEIN"/>
    <property type="match status" value="1"/>
</dbReference>
<protein>
    <submittedName>
        <fullName evidence="13">D-alanyl-D-alanine endopeptidase</fullName>
    </submittedName>
</protein>
<evidence type="ECO:0000259" key="12">
    <source>
        <dbReference type="Pfam" id="PF00768"/>
    </source>
</evidence>
<dbReference type="PRINTS" id="PR00725">
    <property type="entry name" value="DADACBPTASE1"/>
</dbReference>
<proteinExistence type="inferred from homology"/>
<feature type="active site" description="Acyl-ester intermediate" evidence="7">
    <location>
        <position position="144"/>
    </location>
</feature>
<dbReference type="GO" id="GO:0008800">
    <property type="term" value="F:beta-lactamase activity"/>
    <property type="evidence" value="ECO:0007669"/>
    <property type="project" value="InterPro"/>
</dbReference>
<evidence type="ECO:0000256" key="1">
    <source>
        <dbReference type="ARBA" id="ARBA00007164"/>
    </source>
</evidence>
<dbReference type="InterPro" id="IPR001967">
    <property type="entry name" value="Peptidase_S11_N"/>
</dbReference>
<evidence type="ECO:0000256" key="8">
    <source>
        <dbReference type="PIRSR" id="PIRSR618044-2"/>
    </source>
</evidence>
<keyword evidence="6" id="KW-0961">Cell wall biogenesis/degradation</keyword>
<feature type="domain" description="Peptidase S11 D-alanyl-D-alanine carboxypeptidase A N-terminal" evidence="12">
    <location>
        <begin position="112"/>
        <end position="336"/>
    </location>
</feature>
<dbReference type="EMBL" id="LPLU01000106">
    <property type="protein sequence ID" value="KWK70501.1"/>
    <property type="molecule type" value="Genomic_DNA"/>
</dbReference>
<feature type="binding site" evidence="8">
    <location>
        <position position="306"/>
    </location>
    <ligand>
        <name>substrate</name>
    </ligand>
</feature>
<evidence type="ECO:0000256" key="11">
    <source>
        <dbReference type="SAM" id="SignalP"/>
    </source>
</evidence>
<evidence type="ECO:0000256" key="7">
    <source>
        <dbReference type="PIRSR" id="PIRSR618044-1"/>
    </source>
</evidence>
<dbReference type="GO" id="GO:0046677">
    <property type="term" value="P:response to antibiotic"/>
    <property type="evidence" value="ECO:0007669"/>
    <property type="project" value="InterPro"/>
</dbReference>
<feature type="active site" evidence="7">
    <location>
        <position position="201"/>
    </location>
</feature>
<dbReference type="GO" id="GO:0030655">
    <property type="term" value="P:beta-lactam antibiotic catabolic process"/>
    <property type="evidence" value="ECO:0007669"/>
    <property type="project" value="InterPro"/>
</dbReference>
<dbReference type="InterPro" id="IPR012338">
    <property type="entry name" value="Beta-lactam/transpept-like"/>
</dbReference>
<organism evidence="13 14">
    <name type="scientific">Burkholderia ubonensis</name>
    <dbReference type="NCBI Taxonomy" id="101571"/>
    <lineage>
        <taxon>Bacteria</taxon>
        <taxon>Pseudomonadati</taxon>
        <taxon>Pseudomonadota</taxon>
        <taxon>Betaproteobacteria</taxon>
        <taxon>Burkholderiales</taxon>
        <taxon>Burkholderiaceae</taxon>
        <taxon>Burkholderia</taxon>
        <taxon>Burkholderia cepacia complex</taxon>
    </lineage>
</organism>
<keyword evidence="4" id="KW-0133">Cell shape</keyword>
<evidence type="ECO:0000256" key="9">
    <source>
        <dbReference type="RuleBase" id="RU004016"/>
    </source>
</evidence>
<dbReference type="Proteomes" id="UP000065504">
    <property type="component" value="Unassembled WGS sequence"/>
</dbReference>
<keyword evidence="5" id="KW-0573">Peptidoglycan synthesis</keyword>
<keyword evidence="2 11" id="KW-0732">Signal</keyword>
<dbReference type="SUPFAM" id="SSF56601">
    <property type="entry name" value="beta-lactamase/transpeptidase-like"/>
    <property type="match status" value="1"/>
</dbReference>
<dbReference type="GO" id="GO:0009252">
    <property type="term" value="P:peptidoglycan biosynthetic process"/>
    <property type="evidence" value="ECO:0007669"/>
    <property type="project" value="UniProtKB-KW"/>
</dbReference>
<feature type="region of interest" description="Disordered" evidence="10">
    <location>
        <begin position="36"/>
        <end position="101"/>
    </location>
</feature>
<evidence type="ECO:0000313" key="13">
    <source>
        <dbReference type="EMBL" id="KWK70501.1"/>
    </source>
</evidence>
<dbReference type="GO" id="GO:0006508">
    <property type="term" value="P:proteolysis"/>
    <property type="evidence" value="ECO:0007669"/>
    <property type="project" value="InterPro"/>
</dbReference>
<sequence length="357" mass="39338">MTGIIVRAPRARTFLLIIASLLLCAFMSNASAHRAAHRPAQGHATPAKLKKPPTHRKLGRHHRPRARHHAVKHHAAPAPQQHRRAKRAASARPRPTTKPRLLASCGYSPRAANALHSRAAYVLDVRTGTPLLARNARTVRPIASISKLMTAVVARDADRPLDGMLRVSSHDRDTIKFTHSRLSVGSTLSRRDMYRIALMSSENRAAAALSRDYPGGRPAFVAAMNREARRLGMRRTRFREPTGLSPRNVSTAEELALLVDAAARDPLIRRFSTAKSGTVHPGDGKLLYVNSDPLVRYGQWPIQLQKTGFINEAGHGVVMRALVRGRPQTIVLLGSPTRDGVTSDALRIRRWLACSLM</sequence>
<dbReference type="RefSeq" id="WP_060236435.1">
    <property type="nucleotide sequence ID" value="NZ_LPLU01000106.1"/>
</dbReference>
<evidence type="ECO:0000256" key="3">
    <source>
        <dbReference type="ARBA" id="ARBA00022801"/>
    </source>
</evidence>
<keyword evidence="3" id="KW-0378">Hydrolase</keyword>
<dbReference type="Pfam" id="PF00768">
    <property type="entry name" value="Peptidase_S11"/>
    <property type="match status" value="1"/>
</dbReference>
<name>A0A108C9L0_9BURK</name>
<comment type="similarity">
    <text evidence="1 9">Belongs to the peptidase S11 family.</text>
</comment>